<evidence type="ECO:0000313" key="2">
    <source>
        <dbReference type="EMBL" id="UOF91134.1"/>
    </source>
</evidence>
<evidence type="ECO:0000259" key="1">
    <source>
        <dbReference type="SMART" id="SM00776"/>
    </source>
</evidence>
<dbReference type="EMBL" id="CP089291">
    <property type="protein sequence ID" value="UOF91134.1"/>
    <property type="molecule type" value="Genomic_DNA"/>
</dbReference>
<dbReference type="InterPro" id="IPR013222">
    <property type="entry name" value="Glyco_hyd_98_carb-bd"/>
</dbReference>
<sequence length="260" mass="28305">MGIKRLFLISGRFLAGLAIGASVSIGGIALAESIQVTFAPVHFVVKGVDQTPINNTYNNNGTLVPASLIYNGNTYIPIHFAADLLHMPIAWDSSLKAIFIGKQPTEYLSDQSPTYFNNGLGDGIMQNNGLNYKKGSTPVYFKMHVAGKEYDKGIALETGVPITVRYALHGQYSKLSFVYALDDSEHHQGETIKLFGDGKKLWEATIAPGDLPKVVNIDVTGVKELEMQGSIADTPTNDYLYGNFTDILDPILTKAIHLKP</sequence>
<dbReference type="Proteomes" id="UP000830167">
    <property type="component" value="Chromosome"/>
</dbReference>
<keyword evidence="3" id="KW-1185">Reference proteome</keyword>
<dbReference type="Pfam" id="PF08305">
    <property type="entry name" value="NPCBM"/>
    <property type="match status" value="1"/>
</dbReference>
<gene>
    <name evidence="2" type="ORF">LSG31_02415</name>
</gene>
<evidence type="ECO:0000313" key="3">
    <source>
        <dbReference type="Proteomes" id="UP000830167"/>
    </source>
</evidence>
<dbReference type="InterPro" id="IPR038637">
    <property type="entry name" value="NPCBM_sf"/>
</dbReference>
<protein>
    <submittedName>
        <fullName evidence="2">NPCBM/NEW2 domain-containing protein</fullName>
    </submittedName>
</protein>
<dbReference type="SUPFAM" id="SSF49785">
    <property type="entry name" value="Galactose-binding domain-like"/>
    <property type="match status" value="1"/>
</dbReference>
<accession>A0ABY4CLB9</accession>
<dbReference type="Gene3D" id="2.60.120.1060">
    <property type="entry name" value="NPCBM/NEW2 domain"/>
    <property type="match status" value="1"/>
</dbReference>
<name>A0ABY4CLB9_9BACL</name>
<organism evidence="2 3">
    <name type="scientific">Fodinisporobacter ferrooxydans</name>
    <dbReference type="NCBI Taxonomy" id="2901836"/>
    <lineage>
        <taxon>Bacteria</taxon>
        <taxon>Bacillati</taxon>
        <taxon>Bacillota</taxon>
        <taxon>Bacilli</taxon>
        <taxon>Bacillales</taxon>
        <taxon>Alicyclobacillaceae</taxon>
        <taxon>Fodinisporobacter</taxon>
    </lineage>
</organism>
<proteinExistence type="predicted"/>
<reference evidence="2" key="1">
    <citation type="submission" date="2021-12" db="EMBL/GenBank/DDBJ databases">
        <title>Alicyclobacillaceae gen. nov., sp. nov., isolated from chalcocite enrichment system.</title>
        <authorList>
            <person name="Jiang Z."/>
        </authorList>
    </citation>
    <scope>NUCLEOTIDE SEQUENCE</scope>
    <source>
        <strain evidence="2">MYW30-H2</strain>
    </source>
</reference>
<feature type="domain" description="Glycosyl hydrolase family 98 putative carbohydrate-binding module" evidence="1">
    <location>
        <begin position="102"/>
        <end position="246"/>
    </location>
</feature>
<dbReference type="RefSeq" id="WP_347437827.1">
    <property type="nucleotide sequence ID" value="NZ_CP089291.1"/>
</dbReference>
<dbReference type="SMART" id="SM00776">
    <property type="entry name" value="NPCBM"/>
    <property type="match status" value="1"/>
</dbReference>
<dbReference type="InterPro" id="IPR008979">
    <property type="entry name" value="Galactose-bd-like_sf"/>
</dbReference>